<keyword evidence="1 3" id="KW-0963">Cytoplasm</keyword>
<comment type="pathway">
    <text evidence="3">tRNA modification; 5-methoxycarbonylmethyl-2-thiouridine-tRNA biosynthesis.</text>
</comment>
<dbReference type="GO" id="GO:0002143">
    <property type="term" value="P:tRNA wobble position uridine thiolation"/>
    <property type="evidence" value="ECO:0007669"/>
    <property type="project" value="TreeGrafter"/>
</dbReference>
<dbReference type="OrthoDB" id="25129at2759"/>
<dbReference type="HAMAP" id="MF_03054">
    <property type="entry name" value="CTU2"/>
    <property type="match status" value="1"/>
</dbReference>
<feature type="region of interest" description="Disordered" evidence="4">
    <location>
        <begin position="1"/>
        <end position="56"/>
    </location>
</feature>
<feature type="compositionally biased region" description="Low complexity" evidence="4">
    <location>
        <begin position="21"/>
        <end position="30"/>
    </location>
</feature>
<dbReference type="Pfam" id="PF10288">
    <property type="entry name" value="CTU2"/>
    <property type="match status" value="1"/>
</dbReference>
<evidence type="ECO:0000256" key="4">
    <source>
        <dbReference type="SAM" id="MobiDB-lite"/>
    </source>
</evidence>
<dbReference type="InParanoid" id="A0A0D2WUF5"/>
<evidence type="ECO:0000256" key="2">
    <source>
        <dbReference type="ARBA" id="ARBA00022694"/>
    </source>
</evidence>
<sequence>MCSVDEDEQIRAQQRLDQAHEAALAMADAAEPPPSTHGSDGQPRPNGASVSLAGAAAAGRGGASPARACVRCGQPSGVKTASQTFYCRSCFDIVMSKNTRLGVGQLQAPKGAGNKVLIACSGGPSSSLLAHTFIGLLHIDQATLSDDPKAAAASIERARSSKIFTTAGLVHIDESVLAHAFSLDAGSGKLSGDAERIAIAHAEREALSAAESTEATIRANLLTLAKRSDSPEWPLITARIEDVFGSGLVSGGGSVLLRVPPVNEVVLARETTEPSPAELIPSAASSSNRDKFLTMLAGVGSLSAREDLVRVLRLRLIVHIAKSRGYRYVAFGDSADRIAQNMISFVAQGRGASLAYDTSLLDARDPDAILGRPFRALALKDLALYARWSDVPSEEAPTLASGINLFRLWKSRYLLRVQQNDTTLPAIPDSVTPVPAWKLAFQQTAAASQSNQSSQQIAASISTLTEAFVNALQRDFTGTVSTVQRTSTKLVAVPPKDEERSCVICHGPIVRPVVFSSKPAPTLLTATASSEKPKEGGCGSGSGSNNSCACSTEPAASPIVPPSSSTSSCCSSSKSNANTVPTQAVLDATCYGCSVILRDVTSAGTLLPPMVAQEFARATSREHMRAEISEYLLSDDDDDGDD</sequence>
<evidence type="ECO:0000256" key="3">
    <source>
        <dbReference type="HAMAP-Rule" id="MF_03054"/>
    </source>
</evidence>
<evidence type="ECO:0000313" key="6">
    <source>
        <dbReference type="Proteomes" id="UP000008743"/>
    </source>
</evidence>
<dbReference type="EMBL" id="KE346369">
    <property type="protein sequence ID" value="KJE95558.1"/>
    <property type="molecule type" value="Genomic_DNA"/>
</dbReference>
<comment type="similarity">
    <text evidence="3">Belongs to the CTU2/NCS2 family.</text>
</comment>
<dbReference type="UniPathway" id="UPA00988"/>
<reference evidence="6" key="1">
    <citation type="submission" date="2011-02" db="EMBL/GenBank/DDBJ databases">
        <title>The Genome Sequence of Capsaspora owczarzaki ATCC 30864.</title>
        <authorList>
            <person name="Russ C."/>
            <person name="Cuomo C."/>
            <person name="Burger G."/>
            <person name="Gray M.W."/>
            <person name="Holland P.W.H."/>
            <person name="King N."/>
            <person name="Lang F.B.F."/>
            <person name="Roger A.J."/>
            <person name="Ruiz-Trillo I."/>
            <person name="Young S.K."/>
            <person name="Zeng Q."/>
            <person name="Gargeya S."/>
            <person name="Alvarado L."/>
            <person name="Berlin A."/>
            <person name="Chapman S.B."/>
            <person name="Chen Z."/>
            <person name="Freedman E."/>
            <person name="Gellesch M."/>
            <person name="Goldberg J."/>
            <person name="Griggs A."/>
            <person name="Gujja S."/>
            <person name="Heilman E."/>
            <person name="Heiman D."/>
            <person name="Howarth C."/>
            <person name="Mehta T."/>
            <person name="Neiman D."/>
            <person name="Pearson M."/>
            <person name="Roberts A."/>
            <person name="Saif S."/>
            <person name="Shea T."/>
            <person name="Shenoy N."/>
            <person name="Sisk P."/>
            <person name="Stolte C."/>
            <person name="Sykes S."/>
            <person name="White J."/>
            <person name="Yandava C."/>
            <person name="Haas B."/>
            <person name="Nusbaum C."/>
            <person name="Birren B."/>
        </authorList>
    </citation>
    <scope>NUCLEOTIDE SEQUENCE</scope>
    <source>
        <strain evidence="6">ATCC 30864</strain>
    </source>
</reference>
<evidence type="ECO:0000313" key="5">
    <source>
        <dbReference type="EMBL" id="KJE95558.1"/>
    </source>
</evidence>
<dbReference type="PANTHER" id="PTHR20882">
    <property type="entry name" value="CYTOPLASMIC TRNA 2-THIOLATION PROTEIN 2"/>
    <property type="match status" value="1"/>
</dbReference>
<gene>
    <name evidence="5" type="ORF">CAOG_006001</name>
</gene>
<dbReference type="Gene3D" id="3.40.50.620">
    <property type="entry name" value="HUPs"/>
    <property type="match status" value="1"/>
</dbReference>
<name>A0A0D2WUF5_CAPO3</name>
<dbReference type="PhylomeDB" id="A0A0D2WUF5"/>
<protein>
    <recommendedName>
        <fullName evidence="3">Cytoplasmic tRNA 2-thiolation protein 2</fullName>
    </recommendedName>
</protein>
<dbReference type="GO" id="GO:0016779">
    <property type="term" value="F:nucleotidyltransferase activity"/>
    <property type="evidence" value="ECO:0007669"/>
    <property type="project" value="UniProtKB-UniRule"/>
</dbReference>
<accession>A0A0D2WUF5</accession>
<feature type="compositionally biased region" description="Low complexity" evidence="4">
    <location>
        <begin position="47"/>
        <end position="56"/>
    </location>
</feature>
<dbReference type="OMA" id="CHACRNI"/>
<dbReference type="InterPro" id="IPR019407">
    <property type="entry name" value="CTU2"/>
</dbReference>
<comment type="function">
    <text evidence="3">Plays a central role in 2-thiolation of mcm(5)S(2)U at tRNA wobble positions of tRNA(Lys), tRNA(Glu) and tRNA(Gln). May act by forming a heterodimer with NCS6/CTU1 that ligates sulfur from thiocarboxylated URM1 onto the uridine of tRNAs at wobble position.</text>
</comment>
<dbReference type="SUPFAM" id="SSF52402">
    <property type="entry name" value="Adenine nucleotide alpha hydrolases-like"/>
    <property type="match status" value="1"/>
</dbReference>
<dbReference type="GO" id="GO:0000049">
    <property type="term" value="F:tRNA binding"/>
    <property type="evidence" value="ECO:0007669"/>
    <property type="project" value="InterPro"/>
</dbReference>
<dbReference type="eggNOG" id="KOG2594">
    <property type="taxonomic scope" value="Eukaryota"/>
</dbReference>
<comment type="subcellular location">
    <subcellularLocation>
        <location evidence="3">Cytoplasm</location>
    </subcellularLocation>
</comment>
<dbReference type="GO" id="GO:0032447">
    <property type="term" value="P:protein urmylation"/>
    <property type="evidence" value="ECO:0007669"/>
    <property type="project" value="UniProtKB-UniRule"/>
</dbReference>
<dbReference type="Proteomes" id="UP000008743">
    <property type="component" value="Unassembled WGS sequence"/>
</dbReference>
<dbReference type="PANTHER" id="PTHR20882:SF14">
    <property type="entry name" value="CYTOPLASMIC TRNA 2-THIOLATION PROTEIN 2"/>
    <property type="match status" value="1"/>
</dbReference>
<organism evidence="5 6">
    <name type="scientific">Capsaspora owczarzaki (strain ATCC 30864)</name>
    <dbReference type="NCBI Taxonomy" id="595528"/>
    <lineage>
        <taxon>Eukaryota</taxon>
        <taxon>Filasterea</taxon>
        <taxon>Capsaspora</taxon>
    </lineage>
</organism>
<dbReference type="GO" id="GO:0005829">
    <property type="term" value="C:cytosol"/>
    <property type="evidence" value="ECO:0007669"/>
    <property type="project" value="TreeGrafter"/>
</dbReference>
<dbReference type="GO" id="GO:0016783">
    <property type="term" value="F:sulfurtransferase activity"/>
    <property type="evidence" value="ECO:0007669"/>
    <property type="project" value="TreeGrafter"/>
</dbReference>
<evidence type="ECO:0000256" key="1">
    <source>
        <dbReference type="ARBA" id="ARBA00022490"/>
    </source>
</evidence>
<dbReference type="RefSeq" id="XP_004345591.1">
    <property type="nucleotide sequence ID" value="XM_004345541.2"/>
</dbReference>
<keyword evidence="6" id="KW-1185">Reference proteome</keyword>
<dbReference type="InterPro" id="IPR014729">
    <property type="entry name" value="Rossmann-like_a/b/a_fold"/>
</dbReference>
<dbReference type="STRING" id="595528.A0A0D2WUF5"/>
<keyword evidence="2 3" id="KW-0819">tRNA processing</keyword>
<dbReference type="AlphaFoldDB" id="A0A0D2WUF5"/>
<proteinExistence type="inferred from homology"/>